<reference evidence="5 6" key="1">
    <citation type="submission" date="2020-03" db="EMBL/GenBank/DDBJ databases">
        <title>Soil Listeria distribution.</title>
        <authorList>
            <person name="Liao J."/>
            <person name="Wiedmann M."/>
        </authorList>
    </citation>
    <scope>NUCLEOTIDE SEQUENCE [LARGE SCALE GENOMIC DNA]</scope>
    <source>
        <strain evidence="4 8">FSL L7-0039</strain>
        <strain evidence="3 5">FSL L7-0245</strain>
        <strain evidence="2 6">FSL L7-0360</strain>
        <strain evidence="1 7">FSL L7-1017</strain>
    </source>
</reference>
<comment type="caution">
    <text evidence="4">The sequence shown here is derived from an EMBL/GenBank/DDBJ whole genome shotgun (WGS) entry which is preliminary data.</text>
</comment>
<evidence type="ECO:0000313" key="5">
    <source>
        <dbReference type="Proteomes" id="UP000519573"/>
    </source>
</evidence>
<name>A0A7X1DLU9_9LIST</name>
<evidence type="ECO:0000313" key="7">
    <source>
        <dbReference type="Proteomes" id="UP000547643"/>
    </source>
</evidence>
<accession>A0A7X1DLU9</accession>
<dbReference type="EMBL" id="JAASWV010000019">
    <property type="protein sequence ID" value="MBC2311834.1"/>
    <property type="molecule type" value="Genomic_DNA"/>
</dbReference>
<dbReference type="Proteomes" id="UP000519573">
    <property type="component" value="Unassembled WGS sequence"/>
</dbReference>
<evidence type="ECO:0000313" key="2">
    <source>
        <dbReference type="EMBL" id="MBC2117113.1"/>
    </source>
</evidence>
<protein>
    <recommendedName>
        <fullName evidence="9">Cyclic lactone autoinducer peptide</fullName>
    </recommendedName>
</protein>
<dbReference type="EMBL" id="JAARXI010000005">
    <property type="protein sequence ID" value="MBC2117113.1"/>
    <property type="molecule type" value="Genomic_DNA"/>
</dbReference>
<organism evidence="4 8">
    <name type="scientific">Listeria booriae</name>
    <dbReference type="NCBI Taxonomy" id="1552123"/>
    <lineage>
        <taxon>Bacteria</taxon>
        <taxon>Bacillati</taxon>
        <taxon>Bacillota</taxon>
        <taxon>Bacilli</taxon>
        <taxon>Bacillales</taxon>
        <taxon>Listeriaceae</taxon>
        <taxon>Listeria</taxon>
    </lineage>
</organism>
<dbReference type="AlphaFoldDB" id="A0A7X1DLU9"/>
<evidence type="ECO:0000313" key="3">
    <source>
        <dbReference type="EMBL" id="MBC2168015.1"/>
    </source>
</evidence>
<evidence type="ECO:0000313" key="8">
    <source>
        <dbReference type="Proteomes" id="UP000565628"/>
    </source>
</evidence>
<dbReference type="EMBL" id="JAARUV010000008">
    <property type="protein sequence ID" value="MBC1780375.1"/>
    <property type="molecule type" value="Genomic_DNA"/>
</dbReference>
<evidence type="ECO:0008006" key="9">
    <source>
        <dbReference type="Google" id="ProtNLM"/>
    </source>
</evidence>
<gene>
    <name evidence="1" type="ORF">HCA46_16140</name>
    <name evidence="2" type="ORF">HCB06_10850</name>
    <name evidence="3" type="ORF">HCB26_15670</name>
    <name evidence="4" type="ORF">HCJ81_13145</name>
</gene>
<evidence type="ECO:0000313" key="1">
    <source>
        <dbReference type="EMBL" id="MBC1780375.1"/>
    </source>
</evidence>
<dbReference type="Proteomes" id="UP000547643">
    <property type="component" value="Unassembled WGS sequence"/>
</dbReference>
<proteinExistence type="predicted"/>
<evidence type="ECO:0000313" key="4">
    <source>
        <dbReference type="EMBL" id="MBC2311834.1"/>
    </source>
</evidence>
<dbReference type="RefSeq" id="WP_185475896.1">
    <property type="nucleotide sequence ID" value="NZ_JAARUV010000008.1"/>
</dbReference>
<sequence length="54" mass="6288">MKKSRMNLNKLKNKISLILEEEAYKNAEKSVKQSCLLYSYEPPVPNMLLSKDTK</sequence>
<evidence type="ECO:0000313" key="6">
    <source>
        <dbReference type="Proteomes" id="UP000529446"/>
    </source>
</evidence>
<dbReference type="Proteomes" id="UP000529446">
    <property type="component" value="Unassembled WGS sequence"/>
</dbReference>
<dbReference type="Proteomes" id="UP000565628">
    <property type="component" value="Unassembled WGS sequence"/>
</dbReference>
<dbReference type="EMBL" id="JAARYH010000009">
    <property type="protein sequence ID" value="MBC2168015.1"/>
    <property type="molecule type" value="Genomic_DNA"/>
</dbReference>